<keyword evidence="3" id="KW-1185">Reference proteome</keyword>
<evidence type="ECO:0000313" key="3">
    <source>
        <dbReference type="Proteomes" id="UP000824469"/>
    </source>
</evidence>
<evidence type="ECO:0000256" key="1">
    <source>
        <dbReference type="SAM" id="MobiDB-lite"/>
    </source>
</evidence>
<feature type="non-terminal residue" evidence="2">
    <location>
        <position position="58"/>
    </location>
</feature>
<protein>
    <submittedName>
        <fullName evidence="2">Uncharacterized protein</fullName>
    </submittedName>
</protein>
<feature type="region of interest" description="Disordered" evidence="1">
    <location>
        <begin position="1"/>
        <end position="58"/>
    </location>
</feature>
<organism evidence="2 3">
    <name type="scientific">Taxus chinensis</name>
    <name type="common">Chinese yew</name>
    <name type="synonym">Taxus wallichiana var. chinensis</name>
    <dbReference type="NCBI Taxonomy" id="29808"/>
    <lineage>
        <taxon>Eukaryota</taxon>
        <taxon>Viridiplantae</taxon>
        <taxon>Streptophyta</taxon>
        <taxon>Embryophyta</taxon>
        <taxon>Tracheophyta</taxon>
        <taxon>Spermatophyta</taxon>
        <taxon>Pinopsida</taxon>
        <taxon>Pinidae</taxon>
        <taxon>Conifers II</taxon>
        <taxon>Cupressales</taxon>
        <taxon>Taxaceae</taxon>
        <taxon>Taxus</taxon>
    </lineage>
</organism>
<dbReference type="EMBL" id="JAHRHJ020000004">
    <property type="protein sequence ID" value="KAH9317211.1"/>
    <property type="molecule type" value="Genomic_DNA"/>
</dbReference>
<proteinExistence type="predicted"/>
<sequence>FTMSPLGNAPTKLKHLPKGKGKDKEGEPSTTQEEIPESPPSAAKEQVVSLISPEEEEV</sequence>
<accession>A0AA38LB34</accession>
<dbReference type="Proteomes" id="UP000824469">
    <property type="component" value="Unassembled WGS sequence"/>
</dbReference>
<gene>
    <name evidence="2" type="ORF">KI387_018980</name>
</gene>
<name>A0AA38LB34_TAXCH</name>
<evidence type="ECO:0000313" key="2">
    <source>
        <dbReference type="EMBL" id="KAH9317211.1"/>
    </source>
</evidence>
<feature type="non-terminal residue" evidence="2">
    <location>
        <position position="1"/>
    </location>
</feature>
<comment type="caution">
    <text evidence="2">The sequence shown here is derived from an EMBL/GenBank/DDBJ whole genome shotgun (WGS) entry which is preliminary data.</text>
</comment>
<dbReference type="AlphaFoldDB" id="A0AA38LB34"/>
<reference evidence="2 3" key="1">
    <citation type="journal article" date="2021" name="Nat. Plants">
        <title>The Taxus genome provides insights into paclitaxel biosynthesis.</title>
        <authorList>
            <person name="Xiong X."/>
            <person name="Gou J."/>
            <person name="Liao Q."/>
            <person name="Li Y."/>
            <person name="Zhou Q."/>
            <person name="Bi G."/>
            <person name="Li C."/>
            <person name="Du R."/>
            <person name="Wang X."/>
            <person name="Sun T."/>
            <person name="Guo L."/>
            <person name="Liang H."/>
            <person name="Lu P."/>
            <person name="Wu Y."/>
            <person name="Zhang Z."/>
            <person name="Ro D.K."/>
            <person name="Shang Y."/>
            <person name="Huang S."/>
            <person name="Yan J."/>
        </authorList>
    </citation>
    <scope>NUCLEOTIDE SEQUENCE [LARGE SCALE GENOMIC DNA]</scope>
    <source>
        <strain evidence="2">Ta-2019</strain>
    </source>
</reference>